<evidence type="ECO:0000313" key="5">
    <source>
        <dbReference type="Proteomes" id="UP001178507"/>
    </source>
</evidence>
<evidence type="ECO:0000256" key="3">
    <source>
        <dbReference type="SAM" id="SignalP"/>
    </source>
</evidence>
<dbReference type="EMBL" id="CAUJNA010002046">
    <property type="protein sequence ID" value="CAJ1390293.1"/>
    <property type="molecule type" value="Genomic_DNA"/>
</dbReference>
<evidence type="ECO:0000256" key="1">
    <source>
        <dbReference type="SAM" id="MobiDB-lite"/>
    </source>
</evidence>
<sequence>MRSRRWLDILLYVVASVQAEVLVVQADTDIAFYVNGAEIFADTSSPVLPMNGVRRVNAWETSAVAYRTSRTLEVGDLIAMQVSSRYGSLVNVTDALGRSTEYPAYVGVILVSEFGTMSSSAFKCFTQKESTEGEITPFQSVNFNDSHWPRALEQAENCCPWRDYKVMAWERLGATWVGLPTSTFGQNVSGPREMFCRYTIRGTDLRSRLPDTETVKASAFAPEVTIVSVELSVSISKMDVMVDRPANIYCGVIDVRYELRVPTHNELRDWGVPALELPGSTYGYQRLGDSEFTNQELDYPAIMRISVDELADCEQECSIIPECAALVYWVQGFDFATGTNCKLVNNSYNISERMDPNDFSSMQLRERIVVPVIYTLTYSGMLLPGTLYNVYCSAEDFSNGLHSNMSFITSTRITQRTDGCIDCGSTDPPAVAILGGWVEENSVGVAAASSRSGRIFCHARNTSSLVQVTAAEVQDTGFSNLATVGGQTVAIIITGLEASTQHQVACVAEADGGLLSVQEQIDVTRRLLNTSSTEVTINSMEVTREESPTDTLFNVMTTTLRVDKLGYAYCQVFPSDNLMNTGVPDTPLLEELGDRAKVTDLTTDVMAEFDQLDKNFSYEIWCTSKFDDFSNETDADLITTPYPVASIKAEDVGYQSVAVTVSLSKTPAHVFCDAFPWALRPSTSRPEAPKLDQMARSPFNTVLDLVGVSGTVVIDIGPLTSGTYYDLYCYSEFYRPPPPPGAIQPPRQGMDNEGILATRRQIRVKGPQFDELGWECVSGRNCSIDNILGQGLSMQDQVMVREDDCPGRCQCLGVVDSARKGGSCSPISQSELVVSGVGVDDKQDPRGAWCYVTPGTCPDEEASVLFPSMTLSYKVCTYNEQLGSLPTAPPGFPNRGLVASPGSGGRAYVVSAEAMVAPGAIYSLCWCNGTESSCAFETDFRVRLGAMHMAGPSALQQELNMSCRVGLPCTVGHFGGHALEPGSRLVALPLDPAGCLWRRASLADPQGIPNFPNLGVSEPYDKELREYDFQGEPLRIPGGRYTLCWCGPKAKTWHIAPGQAYRIPDGITPEPCPPDRPDDGGKFLSPAGSLVVIGPTPIGMISCRLGALCSLQLQGLGLQGSDRLMALSQCGQGALPPVGWTDGAQSLQEPWVDAGWVKSVAFSTEELFAMGVPVSDAAAAAQAAAAADADGGLSNVSRRGAYGFPNFGVTLPHAQAGYHHWGGPVWAFAGTYVLCWCGADATVDGCRRPEDFLMPVARLEITGPGTLPNAAQMFTCMRRRGCELSPLAGTQPPASKLLVAAGACGGYPLRGMPRSGQSFPSLDGRAYSWGGDRVMAHPGRYNLCWCPEVSDCDRYENFISYAGILRVKAPEETPSLFVCPLAKTCNITGIAGQGLNNDDQVMVLTKCGEAVVDAETFEQGSVSLATFDEGGSFTLPPGSRAGTFQVCWCPGEQLCLNAVDFSITLGRVIIGGPQDSVTYRCFEWEACTISDLEGANLAEGDRLVVVPDGTDCLTSGGNPTRQENFPNNAVSFPATAEGKDFSWGPGLVRAAPGYYALCWCHAPYNGGVCTEEGPFNIPGGALRIGDSREFQYVTRPEDNPPRDSDALVALLLALPLPLLFFGAIFLGVKRLIGRKKAQQDETNNPWAERMRVDHLQERSKLQGDVVEVAETRNKISQLADARARDQVTGSKDGLMALYGMLRNFARDIVAPKKVLKRAGPLRPAPLRPAPKRGMSDHSLRSAAQSTTDSISEDFSFDKKVEESSDDEVFTKKPKAPPKSIPKPPSLEFFSVADRRILHMLEEISPPHSIPADLR</sequence>
<name>A0AA36IPJ3_9DINO</name>
<keyword evidence="3" id="KW-0732">Signal</keyword>
<reference evidence="4" key="1">
    <citation type="submission" date="2023-08" db="EMBL/GenBank/DDBJ databases">
        <authorList>
            <person name="Chen Y."/>
            <person name="Shah S."/>
            <person name="Dougan E. K."/>
            <person name="Thang M."/>
            <person name="Chan C."/>
        </authorList>
    </citation>
    <scope>NUCLEOTIDE SEQUENCE</scope>
</reference>
<proteinExistence type="predicted"/>
<protein>
    <submittedName>
        <fullName evidence="4">Uncharacterized protein</fullName>
    </submittedName>
</protein>
<evidence type="ECO:0000313" key="4">
    <source>
        <dbReference type="EMBL" id="CAJ1390293.1"/>
    </source>
</evidence>
<feature type="signal peptide" evidence="3">
    <location>
        <begin position="1"/>
        <end position="19"/>
    </location>
</feature>
<keyword evidence="2" id="KW-0472">Membrane</keyword>
<keyword evidence="2" id="KW-1133">Transmembrane helix</keyword>
<keyword evidence="5" id="KW-1185">Reference proteome</keyword>
<keyword evidence="2" id="KW-0812">Transmembrane</keyword>
<evidence type="ECO:0000256" key="2">
    <source>
        <dbReference type="SAM" id="Phobius"/>
    </source>
</evidence>
<accession>A0AA36IPJ3</accession>
<dbReference type="Proteomes" id="UP001178507">
    <property type="component" value="Unassembled WGS sequence"/>
</dbReference>
<feature type="region of interest" description="Disordered" evidence="1">
    <location>
        <begin position="1719"/>
        <end position="1785"/>
    </location>
</feature>
<organism evidence="4 5">
    <name type="scientific">Effrenium voratum</name>
    <dbReference type="NCBI Taxonomy" id="2562239"/>
    <lineage>
        <taxon>Eukaryota</taxon>
        <taxon>Sar</taxon>
        <taxon>Alveolata</taxon>
        <taxon>Dinophyceae</taxon>
        <taxon>Suessiales</taxon>
        <taxon>Symbiodiniaceae</taxon>
        <taxon>Effrenium</taxon>
    </lineage>
</organism>
<comment type="caution">
    <text evidence="4">The sequence shown here is derived from an EMBL/GenBank/DDBJ whole genome shotgun (WGS) entry which is preliminary data.</text>
</comment>
<feature type="transmembrane region" description="Helical" evidence="2">
    <location>
        <begin position="1606"/>
        <end position="1628"/>
    </location>
</feature>
<feature type="chain" id="PRO_5041458576" evidence="3">
    <location>
        <begin position="20"/>
        <end position="1814"/>
    </location>
</feature>
<gene>
    <name evidence="4" type="ORF">EVOR1521_LOCUS15763</name>
</gene>